<sequence>MASTSAEVKRLSPRENILLYRDNFIVGVGSVRSVDESELCHGEIIGRGRISVQICSSLRHDFILPYPSLGANTVGEAVNSFAIWDISKVYPMPELPQSQYQAPPESTPNASTQVPADEHQSTSIGRESTVRPEDQLFFKVRKNWANVEVTLLSIVESLPIADGIIFLPFSTSCVGEVTVGEQYAGVLVSTVHSEVDPTILDRDLPNFHPDDPITVRWPILHLRIASNGAILGNLYKAFEDAGTRDAQTGDEDMPVKKKRAYNSAKRTKPNPEVLLQRRLNQKKMSMCTPDKISECLRFTCTCSRECMRKVDRKDIIDERSFFYNEPYTRRVEYILSKFDHPGFEQGYMLFRTLEVCKKMFYTLYGFVKQTFYNYEKAYTMGQRVGFHGNSGKYFSWKRFLVAGGKPKDTTIFARACMKSFFQQTAEPLPHKESRNENTDGIIYRLPKALSRDDVYREILGKMEAVGMTAISRVAFDNLWKKEFPNYGMHNSSAFAKCLLCVKFTTMLQRERRSAERAKLELDMEKHLKHQMSERTVYYSHRELSTSSSSLYLSFIHDAMNLAKTIIPRLCDKVKTLMGSVQPLPLKVIGILNHGHEPGVVAHVTVGGLWKSDPNYTITSIAKQLRDYENFHTDKKLGDLHFTNQTSHPLFNALMDEEVFNTTVLAKKRQSKEEFFQMDGADNSELQASTRMLPPNLYIQLDNSAKDNKNWAMMAFCSELVARGCCKMITMSFLVVGHTHEDVDAFFSKVNAAQAGKDIESLPHFLAVVCHAQSSKAYPRVIQEVADYKEHVKDYMEKITGQSAPVAIRFYMRDNIPVYQVQEKYGGEWVPSYGRTVWKRCEPESETNFQVVLPPRQDPVAKGLMCPHAKKFEILGYIRNYITYKKEIQLKADPTSSHYWEDNALIQYWTNVSDVFQAGWPSEENQPLKESFWPSTNHGTGYSLGGPSTENLALVLDHGEAEEELRARDEIFVGAASARKLANFVPMIDIANRLILLIRPSDDFECQDCLWVGKATGAVCQVGADTNFNKVPIQWWRPKHASSKASISDRYSQCIQRNVVWEVDPAYNGSHWIMADACVYAWKSRATKDKVSLPKIVQEIALSVLDRMSPRSEGAIVLVDS</sequence>
<evidence type="ECO:0000259" key="2">
    <source>
        <dbReference type="Pfam" id="PF25273"/>
    </source>
</evidence>
<reference evidence="3 4" key="1">
    <citation type="submission" date="2024-09" db="EMBL/GenBank/DDBJ databases">
        <title>Chromosome-scale assembly of Riccia sorocarpa.</title>
        <authorList>
            <person name="Paukszto L."/>
        </authorList>
    </citation>
    <scope>NUCLEOTIDE SEQUENCE [LARGE SCALE GENOMIC DNA]</scope>
    <source>
        <strain evidence="3">LP-2024</strain>
        <tissue evidence="3">Aerial parts of the thallus</tissue>
    </source>
</reference>
<comment type="caution">
    <text evidence="3">The sequence shown here is derived from an EMBL/GenBank/DDBJ whole genome shotgun (WGS) entry which is preliminary data.</text>
</comment>
<evidence type="ECO:0000313" key="4">
    <source>
        <dbReference type="Proteomes" id="UP001633002"/>
    </source>
</evidence>
<gene>
    <name evidence="3" type="ORF">R1sor_004472</name>
</gene>
<accession>A0ABD3HL41</accession>
<keyword evidence="4" id="KW-1185">Reference proteome</keyword>
<evidence type="ECO:0000313" key="3">
    <source>
        <dbReference type="EMBL" id="KAL3690821.1"/>
    </source>
</evidence>
<organism evidence="3 4">
    <name type="scientific">Riccia sorocarpa</name>
    <dbReference type="NCBI Taxonomy" id="122646"/>
    <lineage>
        <taxon>Eukaryota</taxon>
        <taxon>Viridiplantae</taxon>
        <taxon>Streptophyta</taxon>
        <taxon>Embryophyta</taxon>
        <taxon>Marchantiophyta</taxon>
        <taxon>Marchantiopsida</taxon>
        <taxon>Marchantiidae</taxon>
        <taxon>Marchantiales</taxon>
        <taxon>Ricciaceae</taxon>
        <taxon>Riccia</taxon>
    </lineage>
</organism>
<dbReference type="Pfam" id="PF25273">
    <property type="entry name" value="DUF7869"/>
    <property type="match status" value="1"/>
</dbReference>
<proteinExistence type="predicted"/>
<evidence type="ECO:0000256" key="1">
    <source>
        <dbReference type="SAM" id="MobiDB-lite"/>
    </source>
</evidence>
<dbReference type="Proteomes" id="UP001633002">
    <property type="component" value="Unassembled WGS sequence"/>
</dbReference>
<dbReference type="AlphaFoldDB" id="A0ABD3HL41"/>
<dbReference type="PANTHER" id="PTHR33153">
    <property type="entry name" value="MYND-TYPE DOMAIN-CONTAINING PROTEIN"/>
    <property type="match status" value="1"/>
</dbReference>
<feature type="region of interest" description="Disordered" evidence="1">
    <location>
        <begin position="95"/>
        <end position="128"/>
    </location>
</feature>
<feature type="domain" description="DUF7869" evidence="2">
    <location>
        <begin position="689"/>
        <end position="816"/>
    </location>
</feature>
<dbReference type="PANTHER" id="PTHR33153:SF3">
    <property type="entry name" value="TRAFFICKING PROTEIN PARTICLE COMPLEX SUBUNIT 11 DOMAIN-CONTAINING PROTEIN"/>
    <property type="match status" value="1"/>
</dbReference>
<protein>
    <recommendedName>
        <fullName evidence="2">DUF7869 domain-containing protein</fullName>
    </recommendedName>
</protein>
<name>A0ABD3HL41_9MARC</name>
<dbReference type="EMBL" id="JBJQOH010000003">
    <property type="protein sequence ID" value="KAL3690821.1"/>
    <property type="molecule type" value="Genomic_DNA"/>
</dbReference>
<dbReference type="InterPro" id="IPR057191">
    <property type="entry name" value="DUF7869"/>
</dbReference>